<reference evidence="2 3" key="1">
    <citation type="submission" date="2020-08" db="EMBL/GenBank/DDBJ databases">
        <title>Genomic Encyclopedia of Type Strains, Phase III (KMG-III): the genomes of soil and plant-associated and newly described type strains.</title>
        <authorList>
            <person name="Whitman W."/>
        </authorList>
    </citation>
    <scope>NUCLEOTIDE SEQUENCE [LARGE SCALE GENOMIC DNA]</scope>
    <source>
        <strain evidence="2 3">CECT 8840</strain>
    </source>
</reference>
<dbReference type="GO" id="GO:0016705">
    <property type="term" value="F:oxidoreductase activity, acting on paired donors, with incorporation or reduction of molecular oxygen"/>
    <property type="evidence" value="ECO:0007669"/>
    <property type="project" value="InterPro"/>
</dbReference>
<dbReference type="AlphaFoldDB" id="A0A7W7VQI8"/>
<gene>
    <name evidence="2" type="ORF">FHS44_006187</name>
</gene>
<evidence type="ECO:0000313" key="2">
    <source>
        <dbReference type="EMBL" id="MBB4919051.1"/>
    </source>
</evidence>
<comment type="caution">
    <text evidence="2">The sequence shown here is derived from an EMBL/GenBank/DDBJ whole genome shotgun (WGS) entry which is preliminary data.</text>
</comment>
<name>A0A7W7VQI8_9ACTN</name>
<organism evidence="2 3">
    <name type="scientific">Streptosporangium saharense</name>
    <dbReference type="NCBI Taxonomy" id="1706840"/>
    <lineage>
        <taxon>Bacteria</taxon>
        <taxon>Bacillati</taxon>
        <taxon>Actinomycetota</taxon>
        <taxon>Actinomycetes</taxon>
        <taxon>Streptosporangiales</taxon>
        <taxon>Streptosporangiaceae</taxon>
        <taxon>Streptosporangium</taxon>
    </lineage>
</organism>
<dbReference type="RefSeq" id="WP_184720868.1">
    <property type="nucleotide sequence ID" value="NZ_JACHJP010000008.1"/>
</dbReference>
<proteinExistence type="predicted"/>
<dbReference type="Proteomes" id="UP000552644">
    <property type="component" value="Unassembled WGS sequence"/>
</dbReference>
<evidence type="ECO:0000259" key="1">
    <source>
        <dbReference type="Pfam" id="PF00296"/>
    </source>
</evidence>
<dbReference type="PANTHER" id="PTHR30137">
    <property type="entry name" value="LUCIFERASE-LIKE MONOOXYGENASE"/>
    <property type="match status" value="1"/>
</dbReference>
<dbReference type="InterPro" id="IPR011251">
    <property type="entry name" value="Luciferase-like_dom"/>
</dbReference>
<accession>A0A7W7VQI8</accession>
<dbReference type="PANTHER" id="PTHR30137:SF15">
    <property type="entry name" value="BLL6902 PROTEIN"/>
    <property type="match status" value="1"/>
</dbReference>
<evidence type="ECO:0000313" key="3">
    <source>
        <dbReference type="Proteomes" id="UP000552644"/>
    </source>
</evidence>
<dbReference type="GO" id="GO:0005829">
    <property type="term" value="C:cytosol"/>
    <property type="evidence" value="ECO:0007669"/>
    <property type="project" value="TreeGrafter"/>
</dbReference>
<feature type="domain" description="Luciferase-like" evidence="1">
    <location>
        <begin position="14"/>
        <end position="302"/>
    </location>
</feature>
<keyword evidence="3" id="KW-1185">Reference proteome</keyword>
<protein>
    <submittedName>
        <fullName evidence="2">Alkanesulfonate monooxygenase SsuD/methylene tetrahydromethanopterin reductase-like flavin-dependent oxidoreductase (Luciferase family)</fullName>
    </submittedName>
</protein>
<dbReference type="EMBL" id="JACHJP010000008">
    <property type="protein sequence ID" value="MBB4919051.1"/>
    <property type="molecule type" value="Genomic_DNA"/>
</dbReference>
<dbReference type="Gene3D" id="3.20.20.30">
    <property type="entry name" value="Luciferase-like domain"/>
    <property type="match status" value="1"/>
</dbReference>
<dbReference type="InterPro" id="IPR036661">
    <property type="entry name" value="Luciferase-like_sf"/>
</dbReference>
<dbReference type="SUPFAM" id="SSF51679">
    <property type="entry name" value="Bacterial luciferase-like"/>
    <property type="match status" value="1"/>
</dbReference>
<dbReference type="Pfam" id="PF00296">
    <property type="entry name" value="Bac_luciferase"/>
    <property type="match status" value="1"/>
</dbReference>
<dbReference type="GO" id="GO:0004497">
    <property type="term" value="F:monooxygenase activity"/>
    <property type="evidence" value="ECO:0007669"/>
    <property type="project" value="UniProtKB-KW"/>
</dbReference>
<sequence>MSPAAAREPLKLGFFTHVRSSSGRAEAHEELVRLFVGAERLGFDVGFVAQHLLADGEEGSTPSPLISLAPVAVSTERIGLGVSVVTLPVTDPVQLAEDALTLDAISRGRLELGLGTGNANIDRYPAFGHDGARATELFDENLAVLQAALAGHPLRGTGLTLPVDGTPLLHRLWRTPGSVASARRAALTGVGALYGTATLDARTRQRPIIDAYLSQWAETGPSQAPAEVAGSLRPRLGAIRMIYPSDSYETALAELAPFVRAGRTRLAKANGTDPGELDDDEVLASMNVKTGSPRQTARALRDDVALLPEADYLIAVTNVIEDAEAGSGGKRAVDAALRGLERIAAEVAPELGWTPKK</sequence>
<keyword evidence="2" id="KW-0560">Oxidoreductase</keyword>
<keyword evidence="2" id="KW-0503">Monooxygenase</keyword>
<dbReference type="InterPro" id="IPR050766">
    <property type="entry name" value="Bact_Lucif_Oxidored"/>
</dbReference>